<dbReference type="Proteomes" id="UP000186922">
    <property type="component" value="Unassembled WGS sequence"/>
</dbReference>
<organism evidence="2 3">
    <name type="scientific">Ramazzottius varieornatus</name>
    <name type="common">Water bear</name>
    <name type="synonym">Tardigrade</name>
    <dbReference type="NCBI Taxonomy" id="947166"/>
    <lineage>
        <taxon>Eukaryota</taxon>
        <taxon>Metazoa</taxon>
        <taxon>Ecdysozoa</taxon>
        <taxon>Tardigrada</taxon>
        <taxon>Eutardigrada</taxon>
        <taxon>Parachela</taxon>
        <taxon>Hypsibioidea</taxon>
        <taxon>Ramazzottiidae</taxon>
        <taxon>Ramazzottius</taxon>
    </lineage>
</organism>
<dbReference type="AlphaFoldDB" id="A0A1D1VIN7"/>
<reference evidence="2 3" key="1">
    <citation type="journal article" date="2016" name="Nat. Commun.">
        <title>Extremotolerant tardigrade genome and improved radiotolerance of human cultured cells by tardigrade-unique protein.</title>
        <authorList>
            <person name="Hashimoto T."/>
            <person name="Horikawa D.D."/>
            <person name="Saito Y."/>
            <person name="Kuwahara H."/>
            <person name="Kozuka-Hata H."/>
            <person name="Shin-I T."/>
            <person name="Minakuchi Y."/>
            <person name="Ohishi K."/>
            <person name="Motoyama A."/>
            <person name="Aizu T."/>
            <person name="Enomoto A."/>
            <person name="Kondo K."/>
            <person name="Tanaka S."/>
            <person name="Hara Y."/>
            <person name="Koshikawa S."/>
            <person name="Sagara H."/>
            <person name="Miura T."/>
            <person name="Yokobori S."/>
            <person name="Miyagawa K."/>
            <person name="Suzuki Y."/>
            <person name="Kubo T."/>
            <person name="Oyama M."/>
            <person name="Kohara Y."/>
            <person name="Fujiyama A."/>
            <person name="Arakawa K."/>
            <person name="Katayama T."/>
            <person name="Toyoda A."/>
            <person name="Kunieda T."/>
        </authorList>
    </citation>
    <scope>NUCLEOTIDE SEQUENCE [LARGE SCALE GENOMIC DNA]</scope>
    <source>
        <strain evidence="2 3">YOKOZUNA-1</strain>
    </source>
</reference>
<dbReference type="EMBL" id="BDGG01000007">
    <property type="protein sequence ID" value="GAV01460.1"/>
    <property type="molecule type" value="Genomic_DNA"/>
</dbReference>
<name>A0A1D1VIN7_RAMVA</name>
<sequence length="117" mass="12742">MASKLIIVLALFCFPVGTISLKSAPKPGDKTIDDVLHLPVIFEQLIRDCGLHFGGIKATSYQIETSDRGITYFAKVEVNFPRDKAVLLKEMVVSVPTNPRAVATIKKNPCIDAPSSN</sequence>
<evidence type="ECO:0008006" key="4">
    <source>
        <dbReference type="Google" id="ProtNLM"/>
    </source>
</evidence>
<feature type="chain" id="PRO_5008898474" description="Cystatin domain-containing protein" evidence="1">
    <location>
        <begin position="21"/>
        <end position="117"/>
    </location>
</feature>
<accession>A0A1D1VIN7</accession>
<protein>
    <recommendedName>
        <fullName evidence="4">Cystatin domain-containing protein</fullName>
    </recommendedName>
</protein>
<proteinExistence type="predicted"/>
<gene>
    <name evidence="2" type="primary">RvY_12169-1</name>
    <name evidence="2" type="synonym">RvY_12169.1</name>
    <name evidence="2" type="ORF">RvY_12169</name>
</gene>
<keyword evidence="1" id="KW-0732">Signal</keyword>
<evidence type="ECO:0000313" key="3">
    <source>
        <dbReference type="Proteomes" id="UP000186922"/>
    </source>
</evidence>
<comment type="caution">
    <text evidence="2">The sequence shown here is derived from an EMBL/GenBank/DDBJ whole genome shotgun (WGS) entry which is preliminary data.</text>
</comment>
<evidence type="ECO:0000256" key="1">
    <source>
        <dbReference type="SAM" id="SignalP"/>
    </source>
</evidence>
<feature type="signal peptide" evidence="1">
    <location>
        <begin position="1"/>
        <end position="20"/>
    </location>
</feature>
<evidence type="ECO:0000313" key="2">
    <source>
        <dbReference type="EMBL" id="GAV01460.1"/>
    </source>
</evidence>
<keyword evidence="3" id="KW-1185">Reference proteome</keyword>